<dbReference type="AlphaFoldDB" id="A0A4Q1HG42"/>
<evidence type="ECO:0000256" key="8">
    <source>
        <dbReference type="ARBA" id="ARBA00023270"/>
    </source>
</evidence>
<dbReference type="InterPro" id="IPR042284">
    <property type="entry name" value="AdoMetDC_N"/>
</dbReference>
<keyword evidence="2 10" id="KW-0210">Decarboxylase</keyword>
<dbReference type="Gene3D" id="3.30.160.750">
    <property type="match status" value="1"/>
</dbReference>
<evidence type="ECO:0000256" key="3">
    <source>
        <dbReference type="ARBA" id="ARBA00022813"/>
    </source>
</evidence>
<evidence type="ECO:0000313" key="12">
    <source>
        <dbReference type="Proteomes" id="UP000290849"/>
    </source>
</evidence>
<dbReference type="InterPro" id="IPR003826">
    <property type="entry name" value="AdoMetDC_fam_prok"/>
</dbReference>
<comment type="cofactor">
    <cofactor evidence="10">
        <name>pyruvate</name>
        <dbReference type="ChEBI" id="CHEBI:15361"/>
    </cofactor>
    <text evidence="10">Binds 1 pyruvoyl group covalently per subunit.</text>
</comment>
<dbReference type="PANTHER" id="PTHR33866:SF2">
    <property type="entry name" value="S-ADENOSYLMETHIONINE DECARBOXYLASE PROENZYME"/>
    <property type="match status" value="1"/>
</dbReference>
<dbReference type="EMBL" id="PYAL01000008">
    <property type="protein sequence ID" value="RXN84710.1"/>
    <property type="molecule type" value="Genomic_DNA"/>
</dbReference>
<dbReference type="SUPFAM" id="SSF56276">
    <property type="entry name" value="S-adenosylmethionine decarboxylase"/>
    <property type="match status" value="1"/>
</dbReference>
<keyword evidence="7 10" id="KW-0456">Lyase</keyword>
<keyword evidence="12" id="KW-1185">Reference proteome</keyword>
<evidence type="ECO:0000256" key="5">
    <source>
        <dbReference type="ARBA" id="ARBA00023115"/>
    </source>
</evidence>
<keyword evidence="6 10" id="KW-0865">Zymogen</keyword>
<evidence type="ECO:0000256" key="9">
    <source>
        <dbReference type="ARBA" id="ARBA00023317"/>
    </source>
</evidence>
<dbReference type="HAMAP" id="MF_00464">
    <property type="entry name" value="AdoMetDC_1"/>
    <property type="match status" value="1"/>
</dbReference>
<organism evidence="11 12">
    <name type="scientific">Achromobacter aloeverae</name>
    <dbReference type="NCBI Taxonomy" id="1750518"/>
    <lineage>
        <taxon>Bacteria</taxon>
        <taxon>Pseudomonadati</taxon>
        <taxon>Pseudomonadota</taxon>
        <taxon>Betaproteobacteria</taxon>
        <taxon>Burkholderiales</taxon>
        <taxon>Alcaligenaceae</taxon>
        <taxon>Achromobacter</taxon>
    </lineage>
</organism>
<feature type="active site" description="Proton donor; for catalytic activity" evidence="10">
    <location>
        <position position="100"/>
    </location>
</feature>
<feature type="chain" id="PRO_5023270574" description="S-adenosylmethionine decarboxylase alpha chain" evidence="10">
    <location>
        <begin position="80"/>
        <end position="135"/>
    </location>
</feature>
<evidence type="ECO:0000256" key="7">
    <source>
        <dbReference type="ARBA" id="ARBA00023239"/>
    </source>
</evidence>
<dbReference type="RefSeq" id="WP_129153665.1">
    <property type="nucleotide sequence ID" value="NZ_JBHSDO010000018.1"/>
</dbReference>
<accession>A0A4Q1HG42</accession>
<comment type="pathway">
    <text evidence="10">Amine and polyamine biosynthesis; S-adenosylmethioninamine biosynthesis; S-adenosylmethioninamine from S-adenosyl-L-methionine: step 1/1.</text>
</comment>
<feature type="chain" id="PRO_5023270573" description="S-adenosylmethionine decarboxylase beta chain" evidence="10">
    <location>
        <begin position="1"/>
        <end position="79"/>
    </location>
</feature>
<evidence type="ECO:0000313" key="11">
    <source>
        <dbReference type="EMBL" id="RXN84710.1"/>
    </source>
</evidence>
<keyword evidence="5 10" id="KW-0620">Polyamine biosynthesis</keyword>
<comment type="catalytic activity">
    <reaction evidence="10">
        <text>S-adenosyl-L-methionine + H(+) = S-adenosyl 3-(methylsulfanyl)propylamine + CO2</text>
        <dbReference type="Rhea" id="RHEA:15981"/>
        <dbReference type="ChEBI" id="CHEBI:15378"/>
        <dbReference type="ChEBI" id="CHEBI:16526"/>
        <dbReference type="ChEBI" id="CHEBI:57443"/>
        <dbReference type="ChEBI" id="CHEBI:59789"/>
        <dbReference type="EC" id="4.1.1.50"/>
    </reaction>
</comment>
<feature type="modified residue" description="Pyruvic acid (Ser); by autocatalysis" evidence="10">
    <location>
        <position position="80"/>
    </location>
</feature>
<dbReference type="UniPathway" id="UPA00331">
    <property type="reaction ID" value="UER00451"/>
</dbReference>
<feature type="active site" description="Schiff-base intermediate with substrate; via pyruvic acid" evidence="10">
    <location>
        <position position="80"/>
    </location>
</feature>
<proteinExistence type="inferred from homology"/>
<evidence type="ECO:0000256" key="4">
    <source>
        <dbReference type="ARBA" id="ARBA00023066"/>
    </source>
</evidence>
<evidence type="ECO:0000256" key="6">
    <source>
        <dbReference type="ARBA" id="ARBA00023145"/>
    </source>
</evidence>
<keyword evidence="8 10" id="KW-0704">Schiff base</keyword>
<evidence type="ECO:0000256" key="1">
    <source>
        <dbReference type="ARBA" id="ARBA00022691"/>
    </source>
</evidence>
<comment type="function">
    <text evidence="10">Catalyzes the decarboxylation of S-adenosylmethionine to S-adenosylmethioninamine (dcAdoMet), the propylamine donor required for the synthesis of the polyamines spermine and spermidine from the diamine putrescine.</text>
</comment>
<dbReference type="GO" id="GO:0005829">
    <property type="term" value="C:cytosol"/>
    <property type="evidence" value="ECO:0007669"/>
    <property type="project" value="TreeGrafter"/>
</dbReference>
<dbReference type="EC" id="4.1.1.50" evidence="10"/>
<sequence length="135" mass="13994">MTVAAPRSGATGRPATAPPLGRHLLADLHGVAPALLRDPHGLRELLTAAARVAGAHVLGAHFHHFGGGEGVTGVILLSESHITIHTWPENGYAALDIFMCGHARPELALDHIRLALAPARADTTTVPRGAARTPA</sequence>
<dbReference type="NCBIfam" id="TIGR03330">
    <property type="entry name" value="SAM_DCase_Bsu"/>
    <property type="match status" value="1"/>
</dbReference>
<comment type="similarity">
    <text evidence="10">Belongs to the prokaryotic AdoMetDC family. Type 1 subfamily.</text>
</comment>
<protein>
    <recommendedName>
        <fullName evidence="10">S-adenosylmethionine decarboxylase proenzyme</fullName>
        <shortName evidence="10">AdoMetDC</shortName>
        <shortName evidence="10">SAMDC</shortName>
        <ecNumber evidence="10">4.1.1.50</ecNumber>
    </recommendedName>
    <component>
        <recommendedName>
            <fullName evidence="10">S-adenosylmethionine decarboxylase beta chain</fullName>
        </recommendedName>
    </component>
    <component>
        <recommendedName>
            <fullName evidence="10">S-adenosylmethionine decarboxylase alpha chain</fullName>
        </recommendedName>
    </component>
</protein>
<dbReference type="Proteomes" id="UP000290849">
    <property type="component" value="Unassembled WGS sequence"/>
</dbReference>
<comment type="PTM">
    <text evidence="10">Is synthesized initially as an inactive proenzyme. Formation of the active enzyme involves a self-maturation process in which the active site pyruvoyl group is generated from an internal serine residue via an autocatalytic post-translational modification. Two non-identical subunits are generated from the proenzyme in this reaction, and the pyruvate is formed at the N-terminus of the alpha chain, which is derived from the carboxyl end of the proenzyme. The post-translation cleavage follows an unusual pathway, termed non-hydrolytic serinolysis, in which the side chain hydroxyl group of the serine supplies its oxygen atom to form the C-terminus of the beta chain, while the remainder of the serine residue undergoes an oxidative deamination to produce ammonia and the pyruvoyl group blocking the N-terminus of the alpha chain.</text>
</comment>
<dbReference type="InterPro" id="IPR042286">
    <property type="entry name" value="AdoMetDC_C"/>
</dbReference>
<comment type="subunit">
    <text evidence="10">Heterotetramer of two alpha and two beta chains arranged as a dimer of alpha/beta heterodimers.</text>
</comment>
<dbReference type="GO" id="GO:0008295">
    <property type="term" value="P:spermidine biosynthetic process"/>
    <property type="evidence" value="ECO:0007669"/>
    <property type="project" value="UniProtKB-UniRule"/>
</dbReference>
<dbReference type="Pfam" id="PF02675">
    <property type="entry name" value="AdoMet_dc"/>
    <property type="match status" value="1"/>
</dbReference>
<dbReference type="PANTHER" id="PTHR33866">
    <property type="entry name" value="S-ADENOSYLMETHIONINE DECARBOXYLASE PROENZYME"/>
    <property type="match status" value="1"/>
</dbReference>
<dbReference type="InterPro" id="IPR017716">
    <property type="entry name" value="S-AdoMet_deCOase_pro-enz"/>
</dbReference>
<evidence type="ECO:0000256" key="10">
    <source>
        <dbReference type="HAMAP-Rule" id="MF_00464"/>
    </source>
</evidence>
<keyword evidence="9 10" id="KW-0670">Pyruvate</keyword>
<feature type="active site" description="Proton acceptor; for processing activity" evidence="10">
    <location>
        <position position="85"/>
    </location>
</feature>
<gene>
    <name evidence="11" type="primary">speD</name>
    <name evidence="10" type="synonym">speH</name>
    <name evidence="11" type="ORF">C7R54_24035</name>
</gene>
<dbReference type="InterPro" id="IPR016067">
    <property type="entry name" value="S-AdoMet_deCO2ase_core"/>
</dbReference>
<dbReference type="GO" id="GO:0004014">
    <property type="term" value="F:adenosylmethionine decarboxylase activity"/>
    <property type="evidence" value="ECO:0007669"/>
    <property type="project" value="UniProtKB-UniRule"/>
</dbReference>
<dbReference type="OrthoDB" id="9793120at2"/>
<name>A0A4Q1HG42_9BURK</name>
<comment type="caution">
    <text evidence="11">The sequence shown here is derived from an EMBL/GenBank/DDBJ whole genome shotgun (WGS) entry which is preliminary data.</text>
</comment>
<dbReference type="Gene3D" id="3.30.360.110">
    <property type="entry name" value="S-adenosylmethionine decarboxylase domain"/>
    <property type="match status" value="1"/>
</dbReference>
<evidence type="ECO:0000256" key="2">
    <source>
        <dbReference type="ARBA" id="ARBA00022793"/>
    </source>
</evidence>
<keyword evidence="3 10" id="KW-0068">Autocatalytic cleavage</keyword>
<feature type="site" description="Cleavage (non-hydrolytic); by autolysis" evidence="10">
    <location>
        <begin position="79"/>
        <end position="80"/>
    </location>
</feature>
<keyword evidence="4 10" id="KW-0745">Spermidine biosynthesis</keyword>
<reference evidence="11 12" key="1">
    <citation type="journal article" date="2017" name="Int. J. Syst. Evol. Microbiol.">
        <title>Achromobacter aloeverae sp. nov., isolated from the root of Aloe vera (L.) Burm.f.</title>
        <authorList>
            <person name="Kuncharoen N."/>
            <person name="Muramatsu Y."/>
            <person name="Shibata C."/>
            <person name="Kamakura Y."/>
            <person name="Nakagawa Y."/>
            <person name="Tanasupawat S."/>
        </authorList>
    </citation>
    <scope>NUCLEOTIDE SEQUENCE [LARGE SCALE GENOMIC DNA]</scope>
    <source>
        <strain evidence="11 12">AVA-1</strain>
    </source>
</reference>
<keyword evidence="1 10" id="KW-0949">S-adenosyl-L-methionine</keyword>